<dbReference type="KEGG" id="bacg:D2962_09930"/>
<feature type="active site" description="Proton donor/acceptor" evidence="4">
    <location>
        <position position="82"/>
    </location>
</feature>
<dbReference type="GO" id="GO:0009236">
    <property type="term" value="P:cobalamin biosynthetic process"/>
    <property type="evidence" value="ECO:0007669"/>
    <property type="project" value="UniProtKB-UniRule"/>
</dbReference>
<evidence type="ECO:0000256" key="1">
    <source>
        <dbReference type="ARBA" id="ARBA00023152"/>
    </source>
</evidence>
<protein>
    <recommendedName>
        <fullName evidence="3">Alpha-ribazole phosphatase</fullName>
        <ecNumber evidence="3">3.1.3.73</ecNumber>
    </recommendedName>
</protein>
<keyword evidence="2" id="KW-0413">Isomerase</keyword>
<evidence type="ECO:0000256" key="2">
    <source>
        <dbReference type="ARBA" id="ARBA00023235"/>
    </source>
</evidence>
<dbReference type="InterPro" id="IPR013078">
    <property type="entry name" value="His_Pase_superF_clade-1"/>
</dbReference>
<dbReference type="NCBIfam" id="TIGR03162">
    <property type="entry name" value="ribazole_cobC"/>
    <property type="match status" value="1"/>
</dbReference>
<proteinExistence type="predicted"/>
<dbReference type="GO" id="GO:0043755">
    <property type="term" value="F:alpha-ribazole phosphatase activity"/>
    <property type="evidence" value="ECO:0007669"/>
    <property type="project" value="UniProtKB-UniRule"/>
</dbReference>
<dbReference type="PROSITE" id="PS00175">
    <property type="entry name" value="PG_MUTASE"/>
    <property type="match status" value="1"/>
</dbReference>
<dbReference type="InterPro" id="IPR017578">
    <property type="entry name" value="Ribazole_CobC"/>
</dbReference>
<gene>
    <name evidence="6" type="primary">cobC</name>
    <name evidence="6" type="ORF">D2962_09930</name>
</gene>
<organism evidence="6 7">
    <name type="scientific">Biomaibacter acetigenes</name>
    <dbReference type="NCBI Taxonomy" id="2316383"/>
    <lineage>
        <taxon>Bacteria</taxon>
        <taxon>Bacillati</taxon>
        <taxon>Bacillota</taxon>
        <taxon>Clostridia</taxon>
        <taxon>Thermosediminibacterales</taxon>
        <taxon>Tepidanaerobacteraceae</taxon>
        <taxon>Biomaibacter</taxon>
    </lineage>
</organism>
<dbReference type="Pfam" id="PF00300">
    <property type="entry name" value="His_Phos_1"/>
    <property type="match status" value="1"/>
</dbReference>
<reference evidence="6 7" key="1">
    <citation type="submission" date="2018-10" db="EMBL/GenBank/DDBJ databases">
        <authorList>
            <person name="Zhang X."/>
        </authorList>
    </citation>
    <scope>NUCLEOTIDE SEQUENCE [LARGE SCALE GENOMIC DNA]</scope>
    <source>
        <strain evidence="6 7">SK-G1</strain>
    </source>
</reference>
<feature type="active site" description="Tele-phosphohistidine intermediate" evidence="4">
    <location>
        <position position="9"/>
    </location>
</feature>
<keyword evidence="1" id="KW-0324">Glycolysis</keyword>
<dbReference type="PANTHER" id="PTHR48100:SF1">
    <property type="entry name" value="HISTIDINE PHOSPHATASE FAMILY PROTEIN-RELATED"/>
    <property type="match status" value="1"/>
</dbReference>
<dbReference type="PIRSF" id="PIRSF000709">
    <property type="entry name" value="6PFK_2-Ptase"/>
    <property type="match status" value="1"/>
</dbReference>
<dbReference type="GO" id="GO:0005737">
    <property type="term" value="C:cytoplasm"/>
    <property type="evidence" value="ECO:0007669"/>
    <property type="project" value="TreeGrafter"/>
</dbReference>
<dbReference type="InterPro" id="IPR029033">
    <property type="entry name" value="His_PPase_superfam"/>
</dbReference>
<dbReference type="SUPFAM" id="SSF53254">
    <property type="entry name" value="Phosphoglycerate mutase-like"/>
    <property type="match status" value="1"/>
</dbReference>
<dbReference type="Gene3D" id="3.40.50.1240">
    <property type="entry name" value="Phosphoglycerate mutase-like"/>
    <property type="match status" value="1"/>
</dbReference>
<dbReference type="InterPro" id="IPR050275">
    <property type="entry name" value="PGM_Phosphatase"/>
</dbReference>
<feature type="binding site" evidence="5">
    <location>
        <position position="58"/>
    </location>
    <ligand>
        <name>substrate</name>
    </ligand>
</feature>
<accession>A0A3G2R603</accession>
<feature type="binding site" evidence="5">
    <location>
        <begin position="8"/>
        <end position="15"/>
    </location>
    <ligand>
        <name>substrate</name>
    </ligand>
</feature>
<dbReference type="PANTHER" id="PTHR48100">
    <property type="entry name" value="BROAD-SPECIFICITY PHOSPHATASE YOR283W-RELATED"/>
    <property type="match status" value="1"/>
</dbReference>
<evidence type="ECO:0000256" key="4">
    <source>
        <dbReference type="PIRSR" id="PIRSR613078-1"/>
    </source>
</evidence>
<dbReference type="RefSeq" id="WP_122014896.1">
    <property type="nucleotide sequence ID" value="NZ_CP033169.1"/>
</dbReference>
<dbReference type="CDD" id="cd07067">
    <property type="entry name" value="HP_PGM_like"/>
    <property type="match status" value="1"/>
</dbReference>
<evidence type="ECO:0000313" key="6">
    <source>
        <dbReference type="EMBL" id="AYO30890.1"/>
    </source>
</evidence>
<dbReference type="AlphaFoldDB" id="A0A3G2R603"/>
<keyword evidence="7" id="KW-1185">Reference proteome</keyword>
<dbReference type="EC" id="3.1.3.73" evidence="3"/>
<dbReference type="SMART" id="SM00855">
    <property type="entry name" value="PGAM"/>
    <property type="match status" value="1"/>
</dbReference>
<evidence type="ECO:0000313" key="7">
    <source>
        <dbReference type="Proteomes" id="UP000280960"/>
    </source>
</evidence>
<dbReference type="InterPro" id="IPR001345">
    <property type="entry name" value="PG/BPGM_mutase_AS"/>
</dbReference>
<sequence>MSRFYLVRHGETLWNKEYKYQGQSDIPLSDTGRFQAARLSERLKEQKIDAIYASDLQRAMETAGIIAAPHGLKVFPAREMRELSFGIWEGCTFDEITQKWPGEMERWRQDPYNERPEGGETLSELCDRVSKFLKTAANSHPGESILIVTHAGPIRALLSIILNLHYDLFWKFKISNASLTVVEYDGQKDLAQSDAYIVTVNDTFHLYV</sequence>
<dbReference type="EMBL" id="CP033169">
    <property type="protein sequence ID" value="AYO30890.1"/>
    <property type="molecule type" value="Genomic_DNA"/>
</dbReference>
<evidence type="ECO:0000256" key="5">
    <source>
        <dbReference type="PIRSR" id="PIRSR613078-2"/>
    </source>
</evidence>
<dbReference type="Proteomes" id="UP000280960">
    <property type="component" value="Chromosome"/>
</dbReference>
<evidence type="ECO:0000256" key="3">
    <source>
        <dbReference type="NCBIfam" id="TIGR03162"/>
    </source>
</evidence>
<name>A0A3G2R603_9FIRM</name>